<dbReference type="PANTHER" id="PTHR32179">
    <property type="entry name" value="NICOTINATE-NUCLEOTIDE PYROPHOSPHORYLASE [CARBOXYLATING]"/>
    <property type="match status" value="1"/>
</dbReference>
<feature type="binding site" evidence="13">
    <location>
        <position position="167"/>
    </location>
    <ligand>
        <name>substrate</name>
    </ligand>
</feature>
<dbReference type="PIRSF" id="PIRSF006250">
    <property type="entry name" value="NadC_ModD"/>
    <property type="match status" value="1"/>
</dbReference>
<evidence type="ECO:0000256" key="11">
    <source>
        <dbReference type="ARBA" id="ARBA00069173"/>
    </source>
</evidence>
<evidence type="ECO:0000256" key="4">
    <source>
        <dbReference type="ARBA" id="ARBA00011218"/>
    </source>
</evidence>
<dbReference type="InterPro" id="IPR027277">
    <property type="entry name" value="NadC/ModD"/>
</dbReference>
<keyword evidence="7 12" id="KW-0328">Glycosyltransferase</keyword>
<evidence type="ECO:0000256" key="9">
    <source>
        <dbReference type="ARBA" id="ARBA00033102"/>
    </source>
</evidence>
<dbReference type="InterPro" id="IPR004393">
    <property type="entry name" value="NadC"/>
</dbReference>
<feature type="binding site" evidence="13">
    <location>
        <position position="157"/>
    </location>
    <ligand>
        <name>substrate</name>
    </ligand>
</feature>
<evidence type="ECO:0000256" key="3">
    <source>
        <dbReference type="ARBA" id="ARBA00009400"/>
    </source>
</evidence>
<evidence type="ECO:0000259" key="14">
    <source>
        <dbReference type="Pfam" id="PF01729"/>
    </source>
</evidence>
<dbReference type="RefSeq" id="WP_093321714.1">
    <property type="nucleotide sequence ID" value="NZ_FOAF01000001.1"/>
</dbReference>
<feature type="binding site" evidence="13">
    <location>
        <begin position="245"/>
        <end position="247"/>
    </location>
    <ligand>
        <name>substrate</name>
    </ligand>
</feature>
<reference evidence="17" key="1">
    <citation type="submission" date="2016-10" db="EMBL/GenBank/DDBJ databases">
        <authorList>
            <person name="Varghese N."/>
            <person name="Submissions S."/>
        </authorList>
    </citation>
    <scope>NUCLEOTIDE SEQUENCE [LARGE SCALE GENOMIC DNA]</scope>
    <source>
        <strain evidence="17">DSM 18733</strain>
    </source>
</reference>
<evidence type="ECO:0000313" key="16">
    <source>
        <dbReference type="EMBL" id="SEK96748.1"/>
    </source>
</evidence>
<dbReference type="InterPro" id="IPR037128">
    <property type="entry name" value="Quinolinate_PRibosylTase_N_sf"/>
</dbReference>
<comment type="catalytic activity">
    <reaction evidence="10">
        <text>nicotinate beta-D-ribonucleotide + CO2 + diphosphate = quinolinate + 5-phospho-alpha-D-ribose 1-diphosphate + 2 H(+)</text>
        <dbReference type="Rhea" id="RHEA:12733"/>
        <dbReference type="ChEBI" id="CHEBI:15378"/>
        <dbReference type="ChEBI" id="CHEBI:16526"/>
        <dbReference type="ChEBI" id="CHEBI:29959"/>
        <dbReference type="ChEBI" id="CHEBI:33019"/>
        <dbReference type="ChEBI" id="CHEBI:57502"/>
        <dbReference type="ChEBI" id="CHEBI:58017"/>
        <dbReference type="EC" id="2.4.2.19"/>
    </reaction>
</comment>
<dbReference type="Pfam" id="PF02749">
    <property type="entry name" value="QRPTase_N"/>
    <property type="match status" value="1"/>
</dbReference>
<dbReference type="InterPro" id="IPR002638">
    <property type="entry name" value="Quinolinate_PRibosylTrfase_C"/>
</dbReference>
<dbReference type="NCBIfam" id="TIGR00078">
    <property type="entry name" value="nadC"/>
    <property type="match status" value="1"/>
</dbReference>
<evidence type="ECO:0000256" key="8">
    <source>
        <dbReference type="ARBA" id="ARBA00022679"/>
    </source>
</evidence>
<feature type="domain" description="Quinolinate phosphoribosyl transferase N-terminal" evidence="15">
    <location>
        <begin position="25"/>
        <end position="110"/>
    </location>
</feature>
<name>A0A1H7LCZ4_OLID1</name>
<keyword evidence="6" id="KW-0662">Pyridine nucleotide biosynthesis</keyword>
<dbReference type="CDD" id="cd01572">
    <property type="entry name" value="QPRTase"/>
    <property type="match status" value="1"/>
</dbReference>
<organism evidence="16 17">
    <name type="scientific">Olivibacter domesticus</name>
    <name type="common">Pseudosphingobacterium domesticum</name>
    <dbReference type="NCBI Taxonomy" id="407022"/>
    <lineage>
        <taxon>Bacteria</taxon>
        <taxon>Pseudomonadati</taxon>
        <taxon>Bacteroidota</taxon>
        <taxon>Sphingobacteriia</taxon>
        <taxon>Sphingobacteriales</taxon>
        <taxon>Sphingobacteriaceae</taxon>
        <taxon>Olivibacter</taxon>
    </lineage>
</organism>
<proteinExistence type="inferred from homology"/>
<comment type="pathway">
    <text evidence="2">Cofactor biosynthesis; NAD(+) biosynthesis; nicotinate D-ribonucleotide from quinolinate: step 1/1.</text>
</comment>
<dbReference type="InterPro" id="IPR013785">
    <property type="entry name" value="Aldolase_TIM"/>
</dbReference>
<feature type="binding site" evidence="13">
    <location>
        <position position="200"/>
    </location>
    <ligand>
        <name>substrate</name>
    </ligand>
</feature>
<comment type="subunit">
    <text evidence="4">Hexamer formed by 3 homodimers.</text>
</comment>
<feature type="binding site" evidence="13">
    <location>
        <begin position="133"/>
        <end position="135"/>
    </location>
    <ligand>
        <name>substrate</name>
    </ligand>
</feature>
<evidence type="ECO:0000256" key="6">
    <source>
        <dbReference type="ARBA" id="ARBA00022642"/>
    </source>
</evidence>
<dbReference type="GO" id="GO:0004514">
    <property type="term" value="F:nicotinate-nucleotide diphosphorylase (carboxylating) activity"/>
    <property type="evidence" value="ECO:0007669"/>
    <property type="project" value="UniProtKB-EC"/>
</dbReference>
<dbReference type="SUPFAM" id="SSF54675">
    <property type="entry name" value="Nicotinate/Quinolinate PRTase N-terminal domain-like"/>
    <property type="match status" value="1"/>
</dbReference>
<keyword evidence="17" id="KW-1185">Reference proteome</keyword>
<feature type="domain" description="Quinolinate phosphoribosyl transferase C-terminal" evidence="14">
    <location>
        <begin position="112"/>
        <end position="281"/>
    </location>
</feature>
<evidence type="ECO:0000256" key="13">
    <source>
        <dbReference type="PIRSR" id="PIRSR006250-1"/>
    </source>
</evidence>
<dbReference type="EC" id="2.4.2.19" evidence="5"/>
<dbReference type="Proteomes" id="UP000199421">
    <property type="component" value="Unassembled WGS sequence"/>
</dbReference>
<evidence type="ECO:0000256" key="10">
    <source>
        <dbReference type="ARBA" id="ARBA00047445"/>
    </source>
</evidence>
<dbReference type="InterPro" id="IPR022412">
    <property type="entry name" value="Quinolinate_PRibosylTrfase_N"/>
</dbReference>
<protein>
    <recommendedName>
        <fullName evidence="11">Probable nicotinate-nucleotide pyrophosphorylase [carboxylating]</fullName>
        <ecNumber evidence="5">2.4.2.19</ecNumber>
    </recommendedName>
    <alternativeName>
        <fullName evidence="9">Quinolinate phosphoribosyltransferase [decarboxylating]</fullName>
    </alternativeName>
</protein>
<dbReference type="OrthoDB" id="9782546at2"/>
<dbReference type="SUPFAM" id="SSF51690">
    <property type="entry name" value="Nicotinate/Quinolinate PRTase C-terminal domain-like"/>
    <property type="match status" value="1"/>
</dbReference>
<evidence type="ECO:0000256" key="1">
    <source>
        <dbReference type="ARBA" id="ARBA00003237"/>
    </source>
</evidence>
<dbReference type="FunFam" id="3.20.20.70:FF:000030">
    <property type="entry name" value="Nicotinate-nucleotide pyrophosphorylase, carboxylating"/>
    <property type="match status" value="1"/>
</dbReference>
<dbReference type="EMBL" id="FOAF01000001">
    <property type="protein sequence ID" value="SEK96748.1"/>
    <property type="molecule type" value="Genomic_DNA"/>
</dbReference>
<dbReference type="Gene3D" id="3.90.1170.20">
    <property type="entry name" value="Quinolinate phosphoribosyl transferase, N-terminal domain"/>
    <property type="match status" value="1"/>
</dbReference>
<evidence type="ECO:0000256" key="12">
    <source>
        <dbReference type="PIRNR" id="PIRNR006250"/>
    </source>
</evidence>
<evidence type="ECO:0000256" key="2">
    <source>
        <dbReference type="ARBA" id="ARBA00004893"/>
    </source>
</evidence>
<dbReference type="InterPro" id="IPR036068">
    <property type="entry name" value="Nicotinate_pribotase-like_C"/>
</dbReference>
<comment type="function">
    <text evidence="1">Involved in the catabolism of quinolinic acid (QA).</text>
</comment>
<keyword evidence="8 12" id="KW-0808">Transferase</keyword>
<feature type="binding site" evidence="13">
    <location>
        <begin position="266"/>
        <end position="268"/>
    </location>
    <ligand>
        <name>substrate</name>
    </ligand>
</feature>
<evidence type="ECO:0000313" key="17">
    <source>
        <dbReference type="Proteomes" id="UP000199421"/>
    </source>
</evidence>
<comment type="similarity">
    <text evidence="3 12">Belongs to the NadC/ModD family.</text>
</comment>
<dbReference type="GO" id="GO:0005737">
    <property type="term" value="C:cytoplasm"/>
    <property type="evidence" value="ECO:0007669"/>
    <property type="project" value="TreeGrafter"/>
</dbReference>
<dbReference type="UniPathway" id="UPA00253">
    <property type="reaction ID" value="UER00331"/>
</dbReference>
<feature type="binding site" evidence="13">
    <location>
        <position position="100"/>
    </location>
    <ligand>
        <name>substrate</name>
    </ligand>
</feature>
<feature type="binding site" evidence="13">
    <location>
        <position position="222"/>
    </location>
    <ligand>
        <name>substrate</name>
    </ligand>
</feature>
<dbReference type="STRING" id="407022.SAMN05661044_01632"/>
<evidence type="ECO:0000256" key="7">
    <source>
        <dbReference type="ARBA" id="ARBA00022676"/>
    </source>
</evidence>
<evidence type="ECO:0000256" key="5">
    <source>
        <dbReference type="ARBA" id="ARBA00011944"/>
    </source>
</evidence>
<dbReference type="Gene3D" id="3.20.20.70">
    <property type="entry name" value="Aldolase class I"/>
    <property type="match status" value="1"/>
</dbReference>
<dbReference type="PANTHER" id="PTHR32179:SF3">
    <property type="entry name" value="NICOTINATE-NUCLEOTIDE PYROPHOSPHORYLASE [CARBOXYLATING]"/>
    <property type="match status" value="1"/>
</dbReference>
<gene>
    <name evidence="16" type="ORF">SAMN05661044_01632</name>
</gene>
<dbReference type="FunFam" id="3.90.1170.20:FF:000001">
    <property type="entry name" value="Nicotinate-nucleotide diphosphorylase (Carboxylating)"/>
    <property type="match status" value="1"/>
</dbReference>
<dbReference type="Pfam" id="PF01729">
    <property type="entry name" value="QRPTase_C"/>
    <property type="match status" value="1"/>
</dbReference>
<dbReference type="GO" id="GO:0009435">
    <property type="term" value="P:NAD+ biosynthetic process"/>
    <property type="evidence" value="ECO:0007669"/>
    <property type="project" value="UniProtKB-UniPathway"/>
</dbReference>
<evidence type="ECO:0000259" key="15">
    <source>
        <dbReference type="Pfam" id="PF02749"/>
    </source>
</evidence>
<sequence length="286" mass="31043">MSNINKQQLRTFISQALQEDVGDGDHTSLATIPAGKQGQAQLIIKEDGILAGVAVALEIFNVVNPLLAIEVFIHDGAEVKVGDVALKVTGDIHAILMAERLVLNVMQRMSGIATTTHGLVQILKNTKTKILDTRKTTPGIRFLEKEAVRIGGGVNHRFGLYDMILIKDNHVDYAGGIKQALEAAGEYKKSLQKPIEIEIEVRNIKELKEVLVYGSVDRILLDNFGFKDLVEAVKLIDGKFVSEASGGIVPSNAKQFADCGVDYISMGALTHSVKSLDMSLKAQIVN</sequence>
<dbReference type="AlphaFoldDB" id="A0A1H7LCZ4"/>
<dbReference type="GO" id="GO:0034213">
    <property type="term" value="P:quinolinate catabolic process"/>
    <property type="evidence" value="ECO:0007669"/>
    <property type="project" value="TreeGrafter"/>
</dbReference>
<accession>A0A1H7LCZ4</accession>